<dbReference type="PANTHER" id="PTHR22946">
    <property type="entry name" value="DIENELACTONE HYDROLASE DOMAIN-CONTAINING PROTEIN-RELATED"/>
    <property type="match status" value="1"/>
</dbReference>
<organism evidence="3 4">
    <name type="scientific">Blastococcus jejuensis</name>
    <dbReference type="NCBI Taxonomy" id="351224"/>
    <lineage>
        <taxon>Bacteria</taxon>
        <taxon>Bacillati</taxon>
        <taxon>Actinomycetota</taxon>
        <taxon>Actinomycetes</taxon>
        <taxon>Geodermatophilales</taxon>
        <taxon>Geodermatophilaceae</taxon>
        <taxon>Blastococcus</taxon>
    </lineage>
</organism>
<reference evidence="4" key="1">
    <citation type="journal article" date="2019" name="Int. J. Syst. Evol. Microbiol.">
        <title>The Global Catalogue of Microorganisms (GCM) 10K type strain sequencing project: providing services to taxonomists for standard genome sequencing and annotation.</title>
        <authorList>
            <consortium name="The Broad Institute Genomics Platform"/>
            <consortium name="The Broad Institute Genome Sequencing Center for Infectious Disease"/>
            <person name="Wu L."/>
            <person name="Ma J."/>
        </authorList>
    </citation>
    <scope>NUCLEOTIDE SEQUENCE [LARGE SCALE GENOMIC DNA]</scope>
    <source>
        <strain evidence="4">JCM 15614</strain>
    </source>
</reference>
<dbReference type="SUPFAM" id="SSF53474">
    <property type="entry name" value="alpha/beta-Hydrolases"/>
    <property type="match status" value="1"/>
</dbReference>
<dbReference type="InterPro" id="IPR050261">
    <property type="entry name" value="FrsA_esterase"/>
</dbReference>
<feature type="domain" description="Peptidase S9 prolyl oligopeptidase catalytic" evidence="2">
    <location>
        <begin position="160"/>
        <end position="330"/>
    </location>
</feature>
<comment type="similarity">
    <text evidence="1">Belongs to the AB hydrolase superfamily.</text>
</comment>
<protein>
    <submittedName>
        <fullName evidence="3">Prolyl oligopeptidase family serine peptidase</fullName>
    </submittedName>
</protein>
<comment type="caution">
    <text evidence="3">The sequence shown here is derived from an EMBL/GenBank/DDBJ whole genome shotgun (WGS) entry which is preliminary data.</text>
</comment>
<keyword evidence="4" id="KW-1185">Reference proteome</keyword>
<dbReference type="Pfam" id="PF00326">
    <property type="entry name" value="Peptidase_S9"/>
    <property type="match status" value="1"/>
</dbReference>
<evidence type="ECO:0000256" key="1">
    <source>
        <dbReference type="ARBA" id="ARBA00008645"/>
    </source>
</evidence>
<sequence length="355" mass="38375">MSKLQAVVANWYPRFLANGIDWFDLTRTLEQVADWDDWADAWTATADRYEALGRAALDEGHPVTAGEHLRRAALTLQFAQFVLTDDPRRRSALQARMSALYARAAPLLDPPAQPVSIPYGEGCTVVGYVRRPMHADSPGLAVLIPGLESTKEQFSTYEPYFLRRGVATLSVEGPGQGEGALSSPFRTDRYAEAMAAVAQAIGTLEGVDAERVVVVGTSFGGHLALAHAAAFPGLRGVVDIAGPYDLRAFGDLQEVTREGFRDFVGAADQDEARRLLADVTLDGVLDRLTAPVLVVHGERDTIIDVAHAHRIAAALGDRATVRLEADGNHSCNNLATVVRPAVADWVTDRLESTHD</sequence>
<dbReference type="Gene3D" id="3.40.50.1820">
    <property type="entry name" value="alpha/beta hydrolase"/>
    <property type="match status" value="1"/>
</dbReference>
<evidence type="ECO:0000313" key="4">
    <source>
        <dbReference type="Proteomes" id="UP001499924"/>
    </source>
</evidence>
<dbReference type="PANTHER" id="PTHR22946:SF12">
    <property type="entry name" value="CONIDIAL PIGMENT BIOSYNTHESIS PROTEIN AYG1 (AFU_ORTHOLOGUE AFUA_2G17550)"/>
    <property type="match status" value="1"/>
</dbReference>
<dbReference type="InterPro" id="IPR029058">
    <property type="entry name" value="AB_hydrolase_fold"/>
</dbReference>
<dbReference type="Proteomes" id="UP001499924">
    <property type="component" value="Unassembled WGS sequence"/>
</dbReference>
<proteinExistence type="inferred from homology"/>
<evidence type="ECO:0000313" key="3">
    <source>
        <dbReference type="EMBL" id="GAA3169251.1"/>
    </source>
</evidence>
<dbReference type="RefSeq" id="WP_344688991.1">
    <property type="nucleotide sequence ID" value="NZ_BAAAVV010000004.1"/>
</dbReference>
<dbReference type="Gene3D" id="1.20.1440.110">
    <property type="entry name" value="acylaminoacyl peptidase"/>
    <property type="match status" value="1"/>
</dbReference>
<dbReference type="EMBL" id="BAAAVV010000004">
    <property type="protein sequence ID" value="GAA3169251.1"/>
    <property type="molecule type" value="Genomic_DNA"/>
</dbReference>
<accession>A0ABP6P6D8</accession>
<dbReference type="InterPro" id="IPR001375">
    <property type="entry name" value="Peptidase_S9_cat"/>
</dbReference>
<evidence type="ECO:0000259" key="2">
    <source>
        <dbReference type="Pfam" id="PF00326"/>
    </source>
</evidence>
<gene>
    <name evidence="3" type="ORF">GCM10010531_22910</name>
</gene>
<name>A0ABP6P6D8_9ACTN</name>